<dbReference type="InterPro" id="IPR002035">
    <property type="entry name" value="VWF_A"/>
</dbReference>
<dbReference type="InterPro" id="IPR011392">
    <property type="entry name" value="Tellurite-R_TerY"/>
</dbReference>
<gene>
    <name evidence="3" type="ORF">D7W81_11040</name>
</gene>
<dbReference type="EMBL" id="RAWK01000053">
    <property type="protein sequence ID" value="RKH69398.1"/>
    <property type="molecule type" value="Genomic_DNA"/>
</dbReference>
<dbReference type="InterPro" id="IPR051266">
    <property type="entry name" value="CLCR"/>
</dbReference>
<dbReference type="Gene3D" id="3.40.50.410">
    <property type="entry name" value="von Willebrand factor, type A domain"/>
    <property type="match status" value="1"/>
</dbReference>
<dbReference type="PANTHER" id="PTHR10579:SF43">
    <property type="entry name" value="ZINC FINGER (C3HC4-TYPE RING FINGER) FAMILY PROTEIN"/>
    <property type="match status" value="1"/>
</dbReference>
<dbReference type="RefSeq" id="WP_120555313.1">
    <property type="nucleotide sequence ID" value="NZ_RAWK01000053.1"/>
</dbReference>
<dbReference type="OrthoDB" id="9806395at2"/>
<keyword evidence="4" id="KW-1185">Reference proteome</keyword>
<evidence type="ECO:0000313" key="3">
    <source>
        <dbReference type="EMBL" id="RKH69398.1"/>
    </source>
</evidence>
<dbReference type="PIRSF" id="PIRSF020634">
    <property type="entry name" value="TerY_vWA"/>
    <property type="match status" value="1"/>
</dbReference>
<feature type="domain" description="VWFA" evidence="2">
    <location>
        <begin position="17"/>
        <end position="191"/>
    </location>
</feature>
<reference evidence="4" key="1">
    <citation type="submission" date="2018-09" db="EMBL/GenBank/DDBJ databases">
        <authorList>
            <person name="Livingstone P.G."/>
            <person name="Whitworth D.E."/>
        </authorList>
    </citation>
    <scope>NUCLEOTIDE SEQUENCE [LARGE SCALE GENOMIC DNA]</scope>
    <source>
        <strain evidence="4">AB050A</strain>
    </source>
</reference>
<accession>A0A3A8QNJ9</accession>
<evidence type="ECO:0000256" key="1">
    <source>
        <dbReference type="SAM" id="MobiDB-lite"/>
    </source>
</evidence>
<sequence>MTSPLKEFTSSAARPLPVILLADVSGSMAAEGKIDALNQSVREMLSTFTSTDDLRAEIHVAVITFGGEARVHTSLQPASAVKWSDLVAEGGTPMGQAMTLAADLVDDREKLPVRAYRPTIVLISDGQPTDSWQAGLERVTRQGRAQKADRMALAIGGDADVDMLRRFLNDEKKQVFVVADARRIKDFFQFVTLSVTARSRSANPNDVPRMQNPFDIDHL</sequence>
<evidence type="ECO:0000259" key="2">
    <source>
        <dbReference type="PROSITE" id="PS50234"/>
    </source>
</evidence>
<organism evidence="3 4">
    <name type="scientific">Corallococcus aberystwythensis</name>
    <dbReference type="NCBI Taxonomy" id="2316722"/>
    <lineage>
        <taxon>Bacteria</taxon>
        <taxon>Pseudomonadati</taxon>
        <taxon>Myxococcota</taxon>
        <taxon>Myxococcia</taxon>
        <taxon>Myxococcales</taxon>
        <taxon>Cystobacterineae</taxon>
        <taxon>Myxococcaceae</taxon>
        <taxon>Corallococcus</taxon>
    </lineage>
</organism>
<dbReference type="SMART" id="SM00327">
    <property type="entry name" value="VWA"/>
    <property type="match status" value="1"/>
</dbReference>
<comment type="caution">
    <text evidence="3">The sequence shown here is derived from an EMBL/GenBank/DDBJ whole genome shotgun (WGS) entry which is preliminary data.</text>
</comment>
<evidence type="ECO:0000313" key="4">
    <source>
        <dbReference type="Proteomes" id="UP000267003"/>
    </source>
</evidence>
<dbReference type="Proteomes" id="UP000267003">
    <property type="component" value="Unassembled WGS sequence"/>
</dbReference>
<protein>
    <submittedName>
        <fullName evidence="3">VWA domain-containing protein</fullName>
    </submittedName>
</protein>
<dbReference type="SUPFAM" id="SSF53300">
    <property type="entry name" value="vWA-like"/>
    <property type="match status" value="1"/>
</dbReference>
<dbReference type="AlphaFoldDB" id="A0A3A8QNJ9"/>
<proteinExistence type="predicted"/>
<feature type="region of interest" description="Disordered" evidence="1">
    <location>
        <begin position="200"/>
        <end position="219"/>
    </location>
</feature>
<name>A0A3A8QNJ9_9BACT</name>
<dbReference type="PROSITE" id="PS50234">
    <property type="entry name" value="VWFA"/>
    <property type="match status" value="1"/>
</dbReference>
<dbReference type="PANTHER" id="PTHR10579">
    <property type="entry name" value="CALCIUM-ACTIVATED CHLORIDE CHANNEL REGULATOR"/>
    <property type="match status" value="1"/>
</dbReference>
<dbReference type="InterPro" id="IPR036465">
    <property type="entry name" value="vWFA_dom_sf"/>
</dbReference>
<dbReference type="Pfam" id="PF00092">
    <property type="entry name" value="VWA"/>
    <property type="match status" value="1"/>
</dbReference>